<dbReference type="GO" id="GO:0015035">
    <property type="term" value="F:protein-disulfide reductase activity"/>
    <property type="evidence" value="ECO:0007669"/>
    <property type="project" value="InterPro"/>
</dbReference>
<keyword evidence="9" id="KW-1185">Reference proteome</keyword>
<dbReference type="eggNOG" id="COG3118">
    <property type="taxonomic scope" value="Bacteria"/>
</dbReference>
<dbReference type="PIRSF" id="PIRSF000077">
    <property type="entry name" value="Thioredoxin"/>
    <property type="match status" value="1"/>
</dbReference>
<dbReference type="PANTHER" id="PTHR45663:SF11">
    <property type="entry name" value="GEO12009P1"/>
    <property type="match status" value="1"/>
</dbReference>
<gene>
    <name evidence="8" type="ORF">Cha6605_6143</name>
</gene>
<keyword evidence="2" id="KW-0813">Transport</keyword>
<dbReference type="KEGG" id="cmp:Cha6605_6143"/>
<dbReference type="GO" id="GO:0005737">
    <property type="term" value="C:cytoplasm"/>
    <property type="evidence" value="ECO:0007669"/>
    <property type="project" value="TreeGrafter"/>
</dbReference>
<dbReference type="EMBL" id="CP003601">
    <property type="protein sequence ID" value="AFY96975.1"/>
    <property type="molecule type" value="Genomic_DNA"/>
</dbReference>
<dbReference type="PANTHER" id="PTHR45663">
    <property type="entry name" value="GEO12009P1"/>
    <property type="match status" value="1"/>
</dbReference>
<organism evidence="8 9">
    <name type="scientific">Chamaesiphon minutus (strain ATCC 27169 / PCC 6605)</name>
    <dbReference type="NCBI Taxonomy" id="1173020"/>
    <lineage>
        <taxon>Bacteria</taxon>
        <taxon>Bacillati</taxon>
        <taxon>Cyanobacteriota</taxon>
        <taxon>Cyanophyceae</taxon>
        <taxon>Gomontiellales</taxon>
        <taxon>Chamaesiphonaceae</taxon>
        <taxon>Chamaesiphon</taxon>
    </lineage>
</organism>
<evidence type="ECO:0000259" key="7">
    <source>
        <dbReference type="PROSITE" id="PS51352"/>
    </source>
</evidence>
<comment type="similarity">
    <text evidence="1 6">Belongs to the thioredoxin family.</text>
</comment>
<protein>
    <recommendedName>
        <fullName evidence="6">Thioredoxin</fullName>
    </recommendedName>
</protein>
<dbReference type="OrthoDB" id="9790390at2"/>
<evidence type="ECO:0000256" key="3">
    <source>
        <dbReference type="ARBA" id="ARBA00022982"/>
    </source>
</evidence>
<feature type="domain" description="Thioredoxin" evidence="7">
    <location>
        <begin position="1"/>
        <end position="111"/>
    </location>
</feature>
<evidence type="ECO:0000256" key="4">
    <source>
        <dbReference type="ARBA" id="ARBA00023157"/>
    </source>
</evidence>
<dbReference type="Proteomes" id="UP000010366">
    <property type="component" value="Plasmid pCHA6605.01"/>
</dbReference>
<geneLocation type="plasmid" evidence="8 9">
    <name>pCHA6605.01</name>
</geneLocation>
<evidence type="ECO:0000256" key="6">
    <source>
        <dbReference type="PIRNR" id="PIRNR000077"/>
    </source>
</evidence>
<evidence type="ECO:0000313" key="8">
    <source>
        <dbReference type="EMBL" id="AFY96975.1"/>
    </source>
</evidence>
<evidence type="ECO:0000256" key="1">
    <source>
        <dbReference type="ARBA" id="ARBA00008987"/>
    </source>
</evidence>
<dbReference type="PROSITE" id="PS51352">
    <property type="entry name" value="THIOREDOXIN_2"/>
    <property type="match status" value="1"/>
</dbReference>
<keyword evidence="3" id="KW-0249">Electron transport</keyword>
<dbReference type="RefSeq" id="WP_015328860.1">
    <property type="nucleotide sequence ID" value="NC_020053.1"/>
</dbReference>
<dbReference type="CDD" id="cd02947">
    <property type="entry name" value="TRX_family"/>
    <property type="match status" value="1"/>
</dbReference>
<sequence>MSPHHHFIDLTAENFQTEVIHSPIPVVVDCWASWCMPFYKDNLLLDKLLQEFAGRIKICRLNVATADAIAACYSIRAVPMLLIFCDGKIVNRSIGTAQLDKIVDRLDILTKNAESNRRLISC</sequence>
<dbReference type="InterPro" id="IPR005746">
    <property type="entry name" value="Thioredoxin"/>
</dbReference>
<name>K9UQ93_CHAP6</name>
<evidence type="ECO:0000313" key="9">
    <source>
        <dbReference type="Proteomes" id="UP000010366"/>
    </source>
</evidence>
<dbReference type="InterPro" id="IPR036249">
    <property type="entry name" value="Thioredoxin-like_sf"/>
</dbReference>
<dbReference type="AlphaFoldDB" id="K9UQ93"/>
<evidence type="ECO:0000256" key="5">
    <source>
        <dbReference type="ARBA" id="ARBA00023284"/>
    </source>
</evidence>
<proteinExistence type="inferred from homology"/>
<accession>K9UQ93</accession>
<keyword evidence="4" id="KW-1015">Disulfide bond</keyword>
<dbReference type="Pfam" id="PF00085">
    <property type="entry name" value="Thioredoxin"/>
    <property type="match status" value="1"/>
</dbReference>
<reference evidence="8 9" key="1">
    <citation type="submission" date="2012-05" db="EMBL/GenBank/DDBJ databases">
        <title>Noncontiguous Finished plasmid 1 of genome of Chamaesiphon sp. PCC 6605.</title>
        <authorList>
            <consortium name="US DOE Joint Genome Institute"/>
            <person name="Gugger M."/>
            <person name="Coursin T."/>
            <person name="Rippka R."/>
            <person name="Tandeau De Marsac N."/>
            <person name="Huntemann M."/>
            <person name="Wei C.-L."/>
            <person name="Han J."/>
            <person name="Detter J.C."/>
            <person name="Han C."/>
            <person name="Tapia R."/>
            <person name="Chen A."/>
            <person name="Kyrpides N."/>
            <person name="Mavromatis K."/>
            <person name="Markowitz V."/>
            <person name="Szeto E."/>
            <person name="Ivanova N."/>
            <person name="Pagani I."/>
            <person name="Pati A."/>
            <person name="Goodwin L."/>
            <person name="Nordberg H.P."/>
            <person name="Cantor M.N."/>
            <person name="Hua S.X."/>
            <person name="Woyke T."/>
            <person name="Kerfeld C.A."/>
        </authorList>
    </citation>
    <scope>NUCLEOTIDE SEQUENCE [LARGE SCALE GENOMIC DNA]</scope>
    <source>
        <strain evidence="9">ATCC 27169 / PCC 6605</strain>
        <plasmid evidence="9">Plasmid pCHA6605.01</plasmid>
    </source>
</reference>
<keyword evidence="5" id="KW-0676">Redox-active center</keyword>
<dbReference type="InterPro" id="IPR013766">
    <property type="entry name" value="Thioredoxin_domain"/>
</dbReference>
<evidence type="ECO:0000256" key="2">
    <source>
        <dbReference type="ARBA" id="ARBA00022448"/>
    </source>
</evidence>
<keyword evidence="8" id="KW-0614">Plasmid</keyword>
<dbReference type="Gene3D" id="3.40.30.10">
    <property type="entry name" value="Glutaredoxin"/>
    <property type="match status" value="1"/>
</dbReference>
<dbReference type="SUPFAM" id="SSF52833">
    <property type="entry name" value="Thioredoxin-like"/>
    <property type="match status" value="1"/>
</dbReference>
<dbReference type="HOGENOM" id="CLU_090389_10_2_3"/>